<dbReference type="CDD" id="cd00067">
    <property type="entry name" value="GAL4"/>
    <property type="match status" value="1"/>
</dbReference>
<feature type="compositionally biased region" description="Polar residues" evidence="7">
    <location>
        <begin position="440"/>
        <end position="457"/>
    </location>
</feature>
<evidence type="ECO:0000256" key="7">
    <source>
        <dbReference type="SAM" id="MobiDB-lite"/>
    </source>
</evidence>
<protein>
    <recommendedName>
        <fullName evidence="8">Zn(2)-C6 fungal-type domain-containing protein</fullName>
    </recommendedName>
</protein>
<evidence type="ECO:0000256" key="4">
    <source>
        <dbReference type="ARBA" id="ARBA00023125"/>
    </source>
</evidence>
<dbReference type="PANTHER" id="PTHR31001:SF85">
    <property type="entry name" value="ZN(II)2CYS6 TRANSCRIPTION FACTOR (EUROFUNG)"/>
    <property type="match status" value="1"/>
</dbReference>
<comment type="caution">
    <text evidence="9">The sequence shown here is derived from an EMBL/GenBank/DDBJ whole genome shotgun (WGS) entry which is preliminary data.</text>
</comment>
<dbReference type="InParanoid" id="V5GCF2"/>
<dbReference type="Pfam" id="PF04082">
    <property type="entry name" value="Fungal_trans"/>
    <property type="match status" value="1"/>
</dbReference>
<dbReference type="CDD" id="cd12148">
    <property type="entry name" value="fungal_TF_MHR"/>
    <property type="match status" value="1"/>
</dbReference>
<feature type="region of interest" description="Disordered" evidence="7">
    <location>
        <begin position="163"/>
        <end position="190"/>
    </location>
</feature>
<gene>
    <name evidence="9" type="ORF">PVAR5_7279</name>
</gene>
<dbReference type="PROSITE" id="PS50048">
    <property type="entry name" value="ZN2_CY6_FUNGAL_2"/>
    <property type="match status" value="1"/>
</dbReference>
<sequence length="962" mass="108080">MSRNIPPTPQTITDINTLSTFLSHNTFPAHSPTKPSSSHLQFEFDCIVICASAILHQAETLFTALSSSNPSLLTPRLVLCGGIGHSTKYIYDAVASHPRFCALTHAQTITDLPEARVLERILDEFFNGAALRARGCQVLVEDESTNCGANAVNTRKVLEWALSSSETTSTSKGTETETEPSSKGSGNHPRRFLLIQDPTMMLRTKASFERAYDDMQPAREIICFPTFVPQVGLSSVSDPMSGAGSGPRVDSPDSGKRETKIVFSNTTPPPEGLWDFERFYDLIMGEIPRVRDDERGYGPKGKGFITHVDVPSDVEEAWERLRAFGVVMWWYNIKLGTCTKRKVRCNKEDPCSNCSKAQIECSYRSPVPSQRHRKRLADDELLSKINEYEGLLRRHSIEFSPLDNSWILSPLEEKLPSRSQSGGIDTNAIHAARETRVENSEASASGDQPRSQQSGGQNAEVPLWLGLSKDLREPPIEQFTQNNNEEKEAPVEFGSSIMALPLAPAYIPAAPGLLEMHPEPKHIFRLWQTFAENVYPLIMIIHAPTVQSRISEVCWNLGAVPKPLQAVMFAVTGTAQALVATHLHTTRDLEVLQALVLFILLDYRSDASVTLTGLAMRIGHKMGLHRTGGDSKMSFFEEEMRVRTWWKIHCLDTRSRRLLGLPPSVAEFGDVRMPLNINDADLHPRMARRPAVEHTGATEMLYCLMKYEVAHWTRTSSTLAEYSVNPLDMIRATSTEGMTTKRKALAEIRQIYETKYIRYCDPSIPFHHLSATVGRLFIYRTSLSCLHPRNQPEGGRLMSLADQDEVFESSVQVLQLGFEVRRTQFSARILELQAAKTQVDALVYMISELRQRVRGHLVRTAWVLVKRMYNDHRELLYDDSKFSTALADLTLEAWESRYWELQAHGEETVPEFIGTLKATRGKTKAYRGNSAQIEGGIPEGDVHIGPFYETLDWACWNDLLDV</sequence>
<keyword evidence="6" id="KW-0539">Nucleus</keyword>
<dbReference type="InterPro" id="IPR001138">
    <property type="entry name" value="Zn2Cys6_DnaBD"/>
</dbReference>
<evidence type="ECO:0000256" key="6">
    <source>
        <dbReference type="ARBA" id="ARBA00023242"/>
    </source>
</evidence>
<keyword evidence="5" id="KW-0804">Transcription</keyword>
<evidence type="ECO:0000313" key="10">
    <source>
        <dbReference type="Proteomes" id="UP000018001"/>
    </source>
</evidence>
<dbReference type="InterPro" id="IPR014729">
    <property type="entry name" value="Rossmann-like_a/b/a_fold"/>
</dbReference>
<dbReference type="Gene3D" id="3.40.50.620">
    <property type="entry name" value="HUPs"/>
    <property type="match status" value="1"/>
</dbReference>
<keyword evidence="4" id="KW-0238">DNA-binding</keyword>
<dbReference type="SMART" id="SM00906">
    <property type="entry name" value="Fungal_trans"/>
    <property type="match status" value="1"/>
</dbReference>
<dbReference type="HOGENOM" id="CLU_307365_0_0_1"/>
<dbReference type="GO" id="GO:0003677">
    <property type="term" value="F:DNA binding"/>
    <property type="evidence" value="ECO:0007669"/>
    <property type="project" value="UniProtKB-KW"/>
</dbReference>
<comment type="subcellular location">
    <subcellularLocation>
        <location evidence="1">Nucleus</location>
    </subcellularLocation>
</comment>
<evidence type="ECO:0000256" key="1">
    <source>
        <dbReference type="ARBA" id="ARBA00004123"/>
    </source>
</evidence>
<evidence type="ECO:0000259" key="8">
    <source>
        <dbReference type="PROSITE" id="PS50048"/>
    </source>
</evidence>
<evidence type="ECO:0000256" key="2">
    <source>
        <dbReference type="ARBA" id="ARBA00022723"/>
    </source>
</evidence>
<dbReference type="GO" id="GO:0000981">
    <property type="term" value="F:DNA-binding transcription factor activity, RNA polymerase II-specific"/>
    <property type="evidence" value="ECO:0007669"/>
    <property type="project" value="InterPro"/>
</dbReference>
<dbReference type="FunCoup" id="V5GCF2">
    <property type="interactions" value="2726"/>
</dbReference>
<accession>V5GCF2</accession>
<name>V5GCF2_BYSSN</name>
<dbReference type="OrthoDB" id="2269373at2759"/>
<dbReference type="GO" id="GO:0006351">
    <property type="term" value="P:DNA-templated transcription"/>
    <property type="evidence" value="ECO:0007669"/>
    <property type="project" value="InterPro"/>
</dbReference>
<dbReference type="InterPro" id="IPR050613">
    <property type="entry name" value="Sec_Metabolite_Reg"/>
</dbReference>
<dbReference type="GO" id="GO:0008270">
    <property type="term" value="F:zinc ion binding"/>
    <property type="evidence" value="ECO:0007669"/>
    <property type="project" value="InterPro"/>
</dbReference>
<dbReference type="EMBL" id="BAUL01000250">
    <property type="protein sequence ID" value="GAD98582.1"/>
    <property type="molecule type" value="Genomic_DNA"/>
</dbReference>
<keyword evidence="10" id="KW-1185">Reference proteome</keyword>
<feature type="domain" description="Zn(2)-C6 fungal-type" evidence="8">
    <location>
        <begin position="338"/>
        <end position="363"/>
    </location>
</feature>
<evidence type="ECO:0000313" key="9">
    <source>
        <dbReference type="EMBL" id="GAD98582.1"/>
    </source>
</evidence>
<dbReference type="InterPro" id="IPR007219">
    <property type="entry name" value="XnlR_reg_dom"/>
</dbReference>
<evidence type="ECO:0000256" key="5">
    <source>
        <dbReference type="ARBA" id="ARBA00023163"/>
    </source>
</evidence>
<dbReference type="eggNOG" id="ENOG502RYVR">
    <property type="taxonomic scope" value="Eukaryota"/>
</dbReference>
<dbReference type="Gene3D" id="4.10.240.10">
    <property type="entry name" value="Zn(2)-C6 fungal-type DNA-binding domain"/>
    <property type="match status" value="1"/>
</dbReference>
<dbReference type="InterPro" id="IPR036864">
    <property type="entry name" value="Zn2-C6_fun-type_DNA-bd_sf"/>
</dbReference>
<dbReference type="SMART" id="SM00066">
    <property type="entry name" value="GAL4"/>
    <property type="match status" value="1"/>
</dbReference>
<proteinExistence type="predicted"/>
<dbReference type="PANTHER" id="PTHR31001">
    <property type="entry name" value="UNCHARACTERIZED TRANSCRIPTIONAL REGULATORY PROTEIN"/>
    <property type="match status" value="1"/>
</dbReference>
<dbReference type="GO" id="GO:0005634">
    <property type="term" value="C:nucleus"/>
    <property type="evidence" value="ECO:0007669"/>
    <property type="project" value="UniProtKB-SubCell"/>
</dbReference>
<feature type="compositionally biased region" description="Low complexity" evidence="7">
    <location>
        <begin position="163"/>
        <end position="186"/>
    </location>
</feature>
<dbReference type="Gene3D" id="1.10.3620.10">
    <property type="entry name" value="YdcF like domain"/>
    <property type="match status" value="1"/>
</dbReference>
<reference evidence="10" key="1">
    <citation type="journal article" date="2014" name="Genome Announc.">
        <title>Draft genome sequence of the formaldehyde-resistant fungus Byssochlamys spectabilis No. 5 (anamorph Paecilomyces variotii No. 5) (NBRC109023).</title>
        <authorList>
            <person name="Oka T."/>
            <person name="Ekino K."/>
            <person name="Fukuda K."/>
            <person name="Nomura Y."/>
        </authorList>
    </citation>
    <scope>NUCLEOTIDE SEQUENCE [LARGE SCALE GENOMIC DNA]</scope>
    <source>
        <strain evidence="10">No. 5 / NBRC 109023</strain>
    </source>
</reference>
<dbReference type="SUPFAM" id="SSF57701">
    <property type="entry name" value="Zn2/Cys6 DNA-binding domain"/>
    <property type="match status" value="1"/>
</dbReference>
<organism evidence="9 10">
    <name type="scientific">Byssochlamys spectabilis (strain No. 5 / NBRC 109023)</name>
    <name type="common">Paecilomyces variotii</name>
    <dbReference type="NCBI Taxonomy" id="1356009"/>
    <lineage>
        <taxon>Eukaryota</taxon>
        <taxon>Fungi</taxon>
        <taxon>Dikarya</taxon>
        <taxon>Ascomycota</taxon>
        <taxon>Pezizomycotina</taxon>
        <taxon>Eurotiomycetes</taxon>
        <taxon>Eurotiomycetidae</taxon>
        <taxon>Eurotiales</taxon>
        <taxon>Thermoascaceae</taxon>
        <taxon>Paecilomyces</taxon>
    </lineage>
</organism>
<feature type="region of interest" description="Disordered" evidence="7">
    <location>
        <begin position="235"/>
        <end position="256"/>
    </location>
</feature>
<dbReference type="Pfam" id="PF00172">
    <property type="entry name" value="Zn_clus"/>
    <property type="match status" value="1"/>
</dbReference>
<evidence type="ECO:0000256" key="3">
    <source>
        <dbReference type="ARBA" id="ARBA00023015"/>
    </source>
</evidence>
<feature type="region of interest" description="Disordered" evidence="7">
    <location>
        <begin position="434"/>
        <end position="457"/>
    </location>
</feature>
<keyword evidence="2" id="KW-0479">Metal-binding</keyword>
<dbReference type="Proteomes" id="UP000018001">
    <property type="component" value="Unassembled WGS sequence"/>
</dbReference>
<dbReference type="AlphaFoldDB" id="V5GCF2"/>
<keyword evidence="3" id="KW-0805">Transcription regulation</keyword>